<feature type="transmembrane region" description="Helical" evidence="1">
    <location>
        <begin position="57"/>
        <end position="79"/>
    </location>
</feature>
<proteinExistence type="predicted"/>
<comment type="caution">
    <text evidence="2">The sequence shown here is derived from an EMBL/GenBank/DDBJ whole genome shotgun (WGS) entry which is preliminary data.</text>
</comment>
<feature type="transmembrane region" description="Helical" evidence="1">
    <location>
        <begin position="100"/>
        <end position="128"/>
    </location>
</feature>
<feature type="transmembrane region" description="Helical" evidence="1">
    <location>
        <begin position="148"/>
        <end position="169"/>
    </location>
</feature>
<reference evidence="2 3" key="1">
    <citation type="submission" date="2018-11" db="EMBL/GenBank/DDBJ databases">
        <title>Genome sequencing and assembly of Anaerosphaera sp. nov., GS7-6-2.</title>
        <authorList>
            <person name="Rettenmaier R."/>
            <person name="Liebl W."/>
            <person name="Zverlov V."/>
        </authorList>
    </citation>
    <scope>NUCLEOTIDE SEQUENCE [LARGE SCALE GENOMIC DNA]</scope>
    <source>
        <strain evidence="2 3">GS7-6-2</strain>
    </source>
</reference>
<keyword evidence="1" id="KW-0472">Membrane</keyword>
<evidence type="ECO:0000313" key="3">
    <source>
        <dbReference type="Proteomes" id="UP000288812"/>
    </source>
</evidence>
<dbReference type="EMBL" id="RLIH01000003">
    <property type="protein sequence ID" value="RVU55198.1"/>
    <property type="molecule type" value="Genomic_DNA"/>
</dbReference>
<name>A0A437S8M8_9FIRM</name>
<feature type="transmembrane region" description="Helical" evidence="1">
    <location>
        <begin position="243"/>
        <end position="263"/>
    </location>
</feature>
<evidence type="ECO:0000256" key="1">
    <source>
        <dbReference type="SAM" id="Phobius"/>
    </source>
</evidence>
<protein>
    <submittedName>
        <fullName evidence="2">ABC transporter permease</fullName>
    </submittedName>
</protein>
<dbReference type="Proteomes" id="UP000288812">
    <property type="component" value="Unassembled WGS sequence"/>
</dbReference>
<organism evidence="2 3">
    <name type="scientific">Anaerosphaera multitolerans</name>
    <dbReference type="NCBI Taxonomy" id="2487351"/>
    <lineage>
        <taxon>Bacteria</taxon>
        <taxon>Bacillati</taxon>
        <taxon>Bacillota</taxon>
        <taxon>Tissierellia</taxon>
        <taxon>Tissierellales</taxon>
        <taxon>Peptoniphilaceae</taxon>
        <taxon>Anaerosphaera</taxon>
    </lineage>
</organism>
<dbReference type="RefSeq" id="WP_127723573.1">
    <property type="nucleotide sequence ID" value="NZ_RLIH01000003.1"/>
</dbReference>
<dbReference type="PANTHER" id="PTHR37305:SF1">
    <property type="entry name" value="MEMBRANE PROTEIN"/>
    <property type="match status" value="1"/>
</dbReference>
<feature type="transmembrane region" description="Helical" evidence="1">
    <location>
        <begin position="12"/>
        <end position="37"/>
    </location>
</feature>
<dbReference type="PANTHER" id="PTHR37305">
    <property type="entry name" value="INTEGRAL MEMBRANE PROTEIN-RELATED"/>
    <property type="match status" value="1"/>
</dbReference>
<sequence length="269" mass="30746">MIYLKADLKRNLMKTSTIVSLLIVIVLIFLGNWLVYISLTNNLNTSAEIGFPFPLRVGFNIVLNSSIIVSFIIGSLVITDEHKERGYLRILESGYSRSSIVIVKFLEMILLCSIFLIAGLGFHCFLNYLFYGWDYNSTVILINFAKTFTLALIPIFFVLILTILMYLVFKIESIAVGATIFIFYYLGNALNMINMFLKLNIISDIANLLPNRTLSMITSIFMDNSLENINSISFGNSFYELRFNILFCIFLITVTFIISLIIVKRKNFD</sequence>
<evidence type="ECO:0000313" key="2">
    <source>
        <dbReference type="EMBL" id="RVU55198.1"/>
    </source>
</evidence>
<keyword evidence="1" id="KW-0812">Transmembrane</keyword>
<accession>A0A437S8M8</accession>
<gene>
    <name evidence="2" type="ORF">EF514_02690</name>
</gene>
<feature type="transmembrane region" description="Helical" evidence="1">
    <location>
        <begin position="176"/>
        <end position="197"/>
    </location>
</feature>
<dbReference type="OrthoDB" id="9840928at2"/>
<dbReference type="AlphaFoldDB" id="A0A437S8M8"/>
<keyword evidence="3" id="KW-1185">Reference proteome</keyword>
<keyword evidence="1" id="KW-1133">Transmembrane helix</keyword>